<dbReference type="RefSeq" id="WP_090921809.1">
    <property type="nucleotide sequence ID" value="NZ_CP016180.1"/>
</dbReference>
<dbReference type="Pfam" id="PF13957">
    <property type="entry name" value="YafO_toxin"/>
    <property type="match status" value="1"/>
</dbReference>
<evidence type="ECO:0000313" key="2">
    <source>
        <dbReference type="Proteomes" id="UP000198883"/>
    </source>
</evidence>
<dbReference type="Proteomes" id="UP000198883">
    <property type="component" value="Unassembled WGS sequence"/>
</dbReference>
<dbReference type="EMBL" id="FOBN01000012">
    <property type="protein sequence ID" value="SEM32219.1"/>
    <property type="molecule type" value="Genomic_DNA"/>
</dbReference>
<protein>
    <submittedName>
        <fullName evidence="1">Toxin YafO, type II toxin-antitoxin system</fullName>
    </submittedName>
</protein>
<reference evidence="2" key="1">
    <citation type="submission" date="2016-10" db="EMBL/GenBank/DDBJ databases">
        <authorList>
            <person name="Varghese N."/>
            <person name="Submissions S."/>
        </authorList>
    </citation>
    <scope>NUCLEOTIDE SEQUENCE [LARGE SCALE GENOMIC DNA]</scope>
    <source>
        <strain evidence="2">DSM 24204</strain>
    </source>
</reference>
<proteinExistence type="predicted"/>
<dbReference type="AlphaFoldDB" id="A0A1H7XGN7"/>
<accession>A0A1H7XGN7</accession>
<sequence>MSVKFTIHHSLTKTPHIEKIATGLAVFHDTGKYPDFLGHYGQFENNPKAMESQLNKIHIALYRSDWTLKTWQRDKGHNRTSDNFVVYVRHFFFDDYYQILGIVTPKAHQRIDQLLPTFIDMAESFHSATELSQLTIYQNNHDILQSFNLTN</sequence>
<name>A0A1H7XGN7_9PAST</name>
<organism evidence="1 2">
    <name type="scientific">Phocoenobacter skyensis</name>
    <dbReference type="NCBI Taxonomy" id="97481"/>
    <lineage>
        <taxon>Bacteria</taxon>
        <taxon>Pseudomonadati</taxon>
        <taxon>Pseudomonadota</taxon>
        <taxon>Gammaproteobacteria</taxon>
        <taxon>Pasteurellales</taxon>
        <taxon>Pasteurellaceae</taxon>
        <taxon>Phocoenobacter</taxon>
    </lineage>
</organism>
<evidence type="ECO:0000313" key="1">
    <source>
        <dbReference type="EMBL" id="SEM32219.1"/>
    </source>
</evidence>
<dbReference type="OrthoDB" id="5677576at2"/>
<dbReference type="InterPro" id="IPR020353">
    <property type="entry name" value="Toxin_YafO"/>
</dbReference>
<gene>
    <name evidence="1" type="ORF">SAMN05444853_11247</name>
</gene>
<dbReference type="GeneID" id="83544057"/>